<comment type="caution">
    <text evidence="1">The sequence shown here is derived from an EMBL/GenBank/DDBJ whole genome shotgun (WGS) entry which is preliminary data.</text>
</comment>
<dbReference type="Proteomes" id="UP000095347">
    <property type="component" value="Unassembled WGS sequence"/>
</dbReference>
<gene>
    <name evidence="1" type="ORF">BEN30_17070</name>
</gene>
<name>A0A1E5Q333_9PROT</name>
<dbReference type="InterPro" id="IPR045622">
    <property type="entry name" value="DUF6441"/>
</dbReference>
<dbReference type="AlphaFoldDB" id="A0A1E5Q333"/>
<dbReference type="OrthoDB" id="7571212at2"/>
<dbReference type="EMBL" id="MCGG01000081">
    <property type="protein sequence ID" value="OEJ63865.1"/>
    <property type="molecule type" value="Genomic_DNA"/>
</dbReference>
<sequence length="72" mass="8140">MVTQNEQVREATNGLKLDLRQQIQGAGLGRRLANTWRSEVYPKGKKSIRAPVEALWKQEGEYRGASLRKAVC</sequence>
<reference evidence="2" key="1">
    <citation type="submission" date="2016-07" db="EMBL/GenBank/DDBJ databases">
        <authorList>
            <person name="Florea S."/>
            <person name="Webb J.S."/>
            <person name="Jaromczyk J."/>
            <person name="Schardl C.L."/>
        </authorList>
    </citation>
    <scope>NUCLEOTIDE SEQUENCE [LARGE SCALE GENOMIC DNA]</scope>
    <source>
        <strain evidence="2">MV-1</strain>
    </source>
</reference>
<dbReference type="Pfam" id="PF20039">
    <property type="entry name" value="DUF6441"/>
    <property type="match status" value="1"/>
</dbReference>
<proteinExistence type="predicted"/>
<organism evidence="1 2">
    <name type="scientific">Magnetovibrio blakemorei</name>
    <dbReference type="NCBI Taxonomy" id="28181"/>
    <lineage>
        <taxon>Bacteria</taxon>
        <taxon>Pseudomonadati</taxon>
        <taxon>Pseudomonadota</taxon>
        <taxon>Alphaproteobacteria</taxon>
        <taxon>Rhodospirillales</taxon>
        <taxon>Magnetovibrionaceae</taxon>
        <taxon>Magnetovibrio</taxon>
    </lineage>
</organism>
<accession>A0A1E5Q333</accession>
<evidence type="ECO:0000313" key="1">
    <source>
        <dbReference type="EMBL" id="OEJ63865.1"/>
    </source>
</evidence>
<protein>
    <submittedName>
        <fullName evidence="1">Uncharacterized protein</fullName>
    </submittedName>
</protein>
<evidence type="ECO:0000313" key="2">
    <source>
        <dbReference type="Proteomes" id="UP000095347"/>
    </source>
</evidence>
<dbReference type="STRING" id="28181.BEN30_17070"/>
<keyword evidence="2" id="KW-1185">Reference proteome</keyword>